<comment type="caution">
    <text evidence="2">The sequence shown here is derived from an EMBL/GenBank/DDBJ whole genome shotgun (WGS) entry which is preliminary data.</text>
</comment>
<reference evidence="2 3" key="1">
    <citation type="submission" date="2023-07" db="EMBL/GenBank/DDBJ databases">
        <title>Sequencing the genomes of 1000 actinobacteria strains.</title>
        <authorList>
            <person name="Klenk H.-P."/>
        </authorList>
    </citation>
    <scope>NUCLEOTIDE SEQUENCE [LARGE SCALE GENOMIC DNA]</scope>
    <source>
        <strain evidence="2 3">DSM 44508</strain>
    </source>
</reference>
<protein>
    <recommendedName>
        <fullName evidence="4">Secreted protein</fullName>
    </recommendedName>
</protein>
<feature type="transmembrane region" description="Helical" evidence="1">
    <location>
        <begin position="32"/>
        <end position="51"/>
    </location>
</feature>
<proteinExistence type="predicted"/>
<dbReference type="Proteomes" id="UP001183619">
    <property type="component" value="Unassembled WGS sequence"/>
</dbReference>
<name>A0ABU2BAJ3_9CORY</name>
<keyword evidence="1" id="KW-1133">Transmembrane helix</keyword>
<keyword evidence="1" id="KW-0812">Transmembrane</keyword>
<evidence type="ECO:0008006" key="4">
    <source>
        <dbReference type="Google" id="ProtNLM"/>
    </source>
</evidence>
<sequence length="64" mass="7326">MLSQRMLPFLWLRLIVVIGFTAFVAYQGMWLIALIGLGLTALTGYQIYSALRFRGSHHKSEDPR</sequence>
<keyword evidence="3" id="KW-1185">Reference proteome</keyword>
<keyword evidence="1" id="KW-0472">Membrane</keyword>
<dbReference type="EMBL" id="JAVDYF010000001">
    <property type="protein sequence ID" value="MDR7355623.1"/>
    <property type="molecule type" value="Genomic_DNA"/>
</dbReference>
<organism evidence="2 3">
    <name type="scientific">Corynebacterium felinum</name>
    <dbReference type="NCBI Taxonomy" id="131318"/>
    <lineage>
        <taxon>Bacteria</taxon>
        <taxon>Bacillati</taxon>
        <taxon>Actinomycetota</taxon>
        <taxon>Actinomycetes</taxon>
        <taxon>Mycobacteriales</taxon>
        <taxon>Corynebacteriaceae</taxon>
        <taxon>Corynebacterium</taxon>
    </lineage>
</organism>
<evidence type="ECO:0000313" key="3">
    <source>
        <dbReference type="Proteomes" id="UP001183619"/>
    </source>
</evidence>
<accession>A0ABU2BAJ3</accession>
<evidence type="ECO:0000313" key="2">
    <source>
        <dbReference type="EMBL" id="MDR7355623.1"/>
    </source>
</evidence>
<gene>
    <name evidence="2" type="ORF">J2S37_002161</name>
</gene>
<dbReference type="RefSeq" id="WP_277103176.1">
    <property type="nucleotide sequence ID" value="NZ_BAAAJS010000051.1"/>
</dbReference>
<feature type="transmembrane region" description="Helical" evidence="1">
    <location>
        <begin position="7"/>
        <end position="26"/>
    </location>
</feature>
<evidence type="ECO:0000256" key="1">
    <source>
        <dbReference type="SAM" id="Phobius"/>
    </source>
</evidence>